<keyword evidence="1" id="KW-0812">Transmembrane</keyword>
<reference evidence="2" key="2">
    <citation type="journal article" date="2015" name="Fish Shellfish Immunol.">
        <title>Early steps in the European eel (Anguilla anguilla)-Vibrio vulnificus interaction in the gills: Role of the RtxA13 toxin.</title>
        <authorList>
            <person name="Callol A."/>
            <person name="Pajuelo D."/>
            <person name="Ebbesson L."/>
            <person name="Teles M."/>
            <person name="MacKenzie S."/>
            <person name="Amaro C."/>
        </authorList>
    </citation>
    <scope>NUCLEOTIDE SEQUENCE</scope>
</reference>
<sequence>MSSSFTTSHAFPRHDHSPYGLTSVTVFHLNFSFFVHFLSSSAKVSFVFQVESGVGQKTRESP</sequence>
<keyword evidence="1" id="KW-1133">Transmembrane helix</keyword>
<keyword evidence="1" id="KW-0472">Membrane</keyword>
<evidence type="ECO:0000256" key="1">
    <source>
        <dbReference type="SAM" id="Phobius"/>
    </source>
</evidence>
<reference evidence="2" key="1">
    <citation type="submission" date="2014-11" db="EMBL/GenBank/DDBJ databases">
        <authorList>
            <person name="Amaro Gonzalez C."/>
        </authorList>
    </citation>
    <scope>NUCLEOTIDE SEQUENCE</scope>
</reference>
<protein>
    <submittedName>
        <fullName evidence="2">Uncharacterized protein</fullName>
    </submittedName>
</protein>
<accession>A0A0E9WS43</accession>
<organism evidence="2">
    <name type="scientific">Anguilla anguilla</name>
    <name type="common">European freshwater eel</name>
    <name type="synonym">Muraena anguilla</name>
    <dbReference type="NCBI Taxonomy" id="7936"/>
    <lineage>
        <taxon>Eukaryota</taxon>
        <taxon>Metazoa</taxon>
        <taxon>Chordata</taxon>
        <taxon>Craniata</taxon>
        <taxon>Vertebrata</taxon>
        <taxon>Euteleostomi</taxon>
        <taxon>Actinopterygii</taxon>
        <taxon>Neopterygii</taxon>
        <taxon>Teleostei</taxon>
        <taxon>Anguilliformes</taxon>
        <taxon>Anguillidae</taxon>
        <taxon>Anguilla</taxon>
    </lineage>
</organism>
<evidence type="ECO:0000313" key="2">
    <source>
        <dbReference type="EMBL" id="JAH93217.1"/>
    </source>
</evidence>
<feature type="transmembrane region" description="Helical" evidence="1">
    <location>
        <begin position="20"/>
        <end position="38"/>
    </location>
</feature>
<name>A0A0E9WS43_ANGAN</name>
<dbReference type="AlphaFoldDB" id="A0A0E9WS43"/>
<proteinExistence type="predicted"/>
<dbReference type="EMBL" id="GBXM01015360">
    <property type="protein sequence ID" value="JAH93217.1"/>
    <property type="molecule type" value="Transcribed_RNA"/>
</dbReference>